<dbReference type="GO" id="GO:0006078">
    <property type="term" value="P:(1-&gt;6)-beta-D-glucan biosynthetic process"/>
    <property type="evidence" value="ECO:0007669"/>
    <property type="project" value="TreeGrafter"/>
</dbReference>
<name>A0A8H7KJW1_AGABI</name>
<dbReference type="PANTHER" id="PTHR31361">
    <property type="entry name" value="BETA-GLUCAN SYNTHESIS-ASSOCIATED PROTEIN KRE6-RELATED"/>
    <property type="match status" value="1"/>
</dbReference>
<evidence type="ECO:0000256" key="7">
    <source>
        <dbReference type="ARBA" id="ARBA00023180"/>
    </source>
</evidence>
<dbReference type="Pfam" id="PF03935">
    <property type="entry name" value="SKN1_KRE6_Sbg1"/>
    <property type="match status" value="1"/>
</dbReference>
<evidence type="ECO:0000259" key="10">
    <source>
        <dbReference type="PROSITE" id="PS51762"/>
    </source>
</evidence>
<sequence>MPTPIFSDSLGSPRRKGEWTALPSSDSSIYPVGARSSFANLSNQYSLSHNPQDWGLNLSPNYVEDDDALHMPTIQSNSIWGLSTFSKRGIGNCGCLLVVIVGILLLFVAYPIIAAARLQQLDKSGAFNFGGINASGQIPMIQGNYGLIDEDTPREAYTRPSWNDPTKNMQLVFSDEFNTDGRTFYAGDDPYWEAVDLHYWQTNNMEWYDPEAIVTEGGSLVITLSQKETHNLNYQGGLLSTWNKFCFTGGYIEANVQLPGFNNILGFWPAIWAMGNLGRAGYGASLEGTWPYSYDTCDVGTAPNQTLNGLPVAARTGGDPEHDGALSYLPGQKLSRCTCDGESHPGPKHPDGTFVGRSAPEIDVFEAQINQDTLIADVSQSAQWAPFNNRYLWKNSSANMIIADPAISQQNSYVGGITQQATSVTTRTDPNSYEFSGGRYATYGFEYKPGFDEGYITWISSGEMAWTLRGLGLGPDPSVQIGARPVSQEPMYLIMNLGMSKNFGPVDLENLPFPAHMRVDYVRVYQPEDAINIGCDPKEFPTADYINKYIEAYTKPNLTTWVDDYKQPWPRNSLLGQC</sequence>
<evidence type="ECO:0000256" key="9">
    <source>
        <dbReference type="SAM" id="Phobius"/>
    </source>
</evidence>
<dbReference type="FunFam" id="2.60.120.200:FF:000259">
    <property type="entry name" value="Chromosome 9, whole genome shotgun sequence"/>
    <property type="match status" value="1"/>
</dbReference>
<protein>
    <recommendedName>
        <fullName evidence="10">GH16 domain-containing protein</fullName>
    </recommendedName>
</protein>
<evidence type="ECO:0000313" key="12">
    <source>
        <dbReference type="Proteomes" id="UP000629468"/>
    </source>
</evidence>
<keyword evidence="5 9" id="KW-1133">Transmembrane helix</keyword>
<dbReference type="AlphaFoldDB" id="A0A8H7KJW1"/>
<feature type="domain" description="GH16" evidence="10">
    <location>
        <begin position="160"/>
        <end position="530"/>
    </location>
</feature>
<comment type="subcellular location">
    <subcellularLocation>
        <location evidence="1">Membrane</location>
        <topology evidence="1">Single-pass type II membrane protein</topology>
    </subcellularLocation>
</comment>
<dbReference type="InterPro" id="IPR013320">
    <property type="entry name" value="ConA-like_dom_sf"/>
</dbReference>
<dbReference type="InterPro" id="IPR000757">
    <property type="entry name" value="Beta-glucanase-like"/>
</dbReference>
<comment type="similarity">
    <text evidence="2">Belongs to the SKN1/KRE6 family.</text>
</comment>
<comment type="caution">
    <text evidence="11">The sequence shown here is derived from an EMBL/GenBank/DDBJ whole genome shotgun (WGS) entry which is preliminary data.</text>
</comment>
<dbReference type="SUPFAM" id="SSF49899">
    <property type="entry name" value="Concanavalin A-like lectins/glucanases"/>
    <property type="match status" value="1"/>
</dbReference>
<evidence type="ECO:0000256" key="4">
    <source>
        <dbReference type="ARBA" id="ARBA00022968"/>
    </source>
</evidence>
<dbReference type="InterPro" id="IPR005629">
    <property type="entry name" value="Skn1/Kre6/Sbg1"/>
</dbReference>
<dbReference type="FunFam" id="2.60.120.200:FF:000135">
    <property type="entry name" value="Related to KRE6-glucan synthase subunit"/>
    <property type="match status" value="1"/>
</dbReference>
<dbReference type="CDD" id="cd02180">
    <property type="entry name" value="GH16_fungal_KRE6_glucanase"/>
    <property type="match status" value="1"/>
</dbReference>
<dbReference type="PANTHER" id="PTHR31361:SF1">
    <property type="entry name" value="BETA-GLUCAN SYNTHESIS-ASSOCIATED PROTEIN KRE6-RELATED"/>
    <property type="match status" value="1"/>
</dbReference>
<evidence type="ECO:0000256" key="8">
    <source>
        <dbReference type="ARBA" id="ARBA00023316"/>
    </source>
</evidence>
<dbReference type="PROSITE" id="PS51762">
    <property type="entry name" value="GH16_2"/>
    <property type="match status" value="1"/>
</dbReference>
<proteinExistence type="inferred from homology"/>
<evidence type="ECO:0000256" key="5">
    <source>
        <dbReference type="ARBA" id="ARBA00022989"/>
    </source>
</evidence>
<keyword evidence="4" id="KW-0735">Signal-anchor</keyword>
<keyword evidence="3 9" id="KW-0812">Transmembrane</keyword>
<dbReference type="GO" id="GO:0005886">
    <property type="term" value="C:plasma membrane"/>
    <property type="evidence" value="ECO:0007669"/>
    <property type="project" value="TreeGrafter"/>
</dbReference>
<evidence type="ECO:0000313" key="11">
    <source>
        <dbReference type="EMBL" id="KAF7782550.1"/>
    </source>
</evidence>
<dbReference type="GO" id="GO:0015926">
    <property type="term" value="F:glucosidase activity"/>
    <property type="evidence" value="ECO:0007669"/>
    <property type="project" value="TreeGrafter"/>
</dbReference>
<keyword evidence="7" id="KW-0325">Glycoprotein</keyword>
<dbReference type="GO" id="GO:0005789">
    <property type="term" value="C:endoplasmic reticulum membrane"/>
    <property type="evidence" value="ECO:0007669"/>
    <property type="project" value="TreeGrafter"/>
</dbReference>
<evidence type="ECO:0000256" key="2">
    <source>
        <dbReference type="ARBA" id="ARBA00010962"/>
    </source>
</evidence>
<dbReference type="Gene3D" id="2.60.120.200">
    <property type="match status" value="2"/>
</dbReference>
<organism evidence="11 12">
    <name type="scientific">Agaricus bisporus var. burnettii</name>
    <dbReference type="NCBI Taxonomy" id="192524"/>
    <lineage>
        <taxon>Eukaryota</taxon>
        <taxon>Fungi</taxon>
        <taxon>Dikarya</taxon>
        <taxon>Basidiomycota</taxon>
        <taxon>Agaricomycotina</taxon>
        <taxon>Agaricomycetes</taxon>
        <taxon>Agaricomycetidae</taxon>
        <taxon>Agaricales</taxon>
        <taxon>Agaricineae</taxon>
        <taxon>Agaricaceae</taxon>
        <taxon>Agaricus</taxon>
    </lineage>
</organism>
<evidence type="ECO:0000256" key="3">
    <source>
        <dbReference type="ARBA" id="ARBA00022692"/>
    </source>
</evidence>
<gene>
    <name evidence="11" type="ORF">Agabi119p4_1926</name>
</gene>
<keyword evidence="8" id="KW-0961">Cell wall biogenesis/degradation</keyword>
<feature type="transmembrane region" description="Helical" evidence="9">
    <location>
        <begin position="93"/>
        <end position="113"/>
    </location>
</feature>
<dbReference type="Proteomes" id="UP000629468">
    <property type="component" value="Unassembled WGS sequence"/>
</dbReference>
<accession>A0A8H7KJW1</accession>
<reference evidence="11 12" key="1">
    <citation type="journal article" name="Sci. Rep.">
        <title>Telomere-to-telomere assembled and centromere annotated genomes of the two main subspecies of the button mushroom Agaricus bisporus reveal especially polymorphic chromosome ends.</title>
        <authorList>
            <person name="Sonnenberg A.S.M."/>
            <person name="Sedaghat-Telgerd N."/>
            <person name="Lavrijssen B."/>
            <person name="Ohm R.A."/>
            <person name="Hendrickx P.M."/>
            <person name="Scholtmeijer K."/>
            <person name="Baars J.J.P."/>
            <person name="van Peer A."/>
        </authorList>
    </citation>
    <scope>NUCLEOTIDE SEQUENCE [LARGE SCALE GENOMIC DNA]</scope>
    <source>
        <strain evidence="11 12">H119_p4</strain>
    </source>
</reference>
<dbReference type="GO" id="GO:0031505">
    <property type="term" value="P:fungal-type cell wall organization"/>
    <property type="evidence" value="ECO:0007669"/>
    <property type="project" value="TreeGrafter"/>
</dbReference>
<keyword evidence="6 9" id="KW-0472">Membrane</keyword>
<dbReference type="EMBL" id="JABXXO010000003">
    <property type="protein sequence ID" value="KAF7782550.1"/>
    <property type="molecule type" value="Genomic_DNA"/>
</dbReference>
<evidence type="ECO:0000256" key="6">
    <source>
        <dbReference type="ARBA" id="ARBA00023136"/>
    </source>
</evidence>
<evidence type="ECO:0000256" key="1">
    <source>
        <dbReference type="ARBA" id="ARBA00004606"/>
    </source>
</evidence>